<dbReference type="GO" id="GO:0006412">
    <property type="term" value="P:translation"/>
    <property type="evidence" value="ECO:0007669"/>
    <property type="project" value="InterPro"/>
</dbReference>
<dbReference type="PROSITE" id="PS01108">
    <property type="entry name" value="RIBOSOMAL_L24"/>
    <property type="match status" value="1"/>
</dbReference>
<protein>
    <recommendedName>
        <fullName evidence="4">Large ribosomal subunit protein uL24m</fullName>
    </recommendedName>
    <alternativeName>
        <fullName evidence="5">39S ribosomal protein L24, mitochondrial</fullName>
    </alternativeName>
</protein>
<dbReference type="GO" id="GO:0003735">
    <property type="term" value="F:structural constituent of ribosome"/>
    <property type="evidence" value="ECO:0007669"/>
    <property type="project" value="InterPro"/>
</dbReference>
<feature type="domain" description="KOW" evidence="7">
    <location>
        <begin position="55"/>
        <end position="82"/>
    </location>
</feature>
<dbReference type="GO" id="GO:1990904">
    <property type="term" value="C:ribonucleoprotein complex"/>
    <property type="evidence" value="ECO:0007669"/>
    <property type="project" value="UniProtKB-KW"/>
</dbReference>
<dbReference type="CDD" id="cd06089">
    <property type="entry name" value="KOW_RPL26"/>
    <property type="match status" value="1"/>
</dbReference>
<dbReference type="InterPro" id="IPR014722">
    <property type="entry name" value="Rib_uL2_dom2"/>
</dbReference>
<dbReference type="GO" id="GO:0005840">
    <property type="term" value="C:ribosome"/>
    <property type="evidence" value="ECO:0007669"/>
    <property type="project" value="UniProtKB-KW"/>
</dbReference>
<dbReference type="InterPro" id="IPR008991">
    <property type="entry name" value="Translation_prot_SH3-like_sf"/>
</dbReference>
<evidence type="ECO:0000256" key="6">
    <source>
        <dbReference type="SAM" id="MobiDB-lite"/>
    </source>
</evidence>
<accession>A0AA40HDN7</accession>
<dbReference type="InterPro" id="IPR005825">
    <property type="entry name" value="Ribosomal_uL24_CS"/>
</dbReference>
<feature type="region of interest" description="Disordered" evidence="6">
    <location>
        <begin position="133"/>
        <end position="155"/>
    </location>
</feature>
<dbReference type="InterPro" id="IPR005824">
    <property type="entry name" value="KOW"/>
</dbReference>
<evidence type="ECO:0000313" key="9">
    <source>
        <dbReference type="Proteomes" id="UP001177744"/>
    </source>
</evidence>
<evidence type="ECO:0000256" key="2">
    <source>
        <dbReference type="ARBA" id="ARBA00022980"/>
    </source>
</evidence>
<dbReference type="GO" id="GO:0003723">
    <property type="term" value="F:RNA binding"/>
    <property type="evidence" value="ECO:0007669"/>
    <property type="project" value="InterPro"/>
</dbReference>
<evidence type="ECO:0000313" key="8">
    <source>
        <dbReference type="EMBL" id="KAK1329198.1"/>
    </source>
</evidence>
<name>A0AA40HDN7_CNENI</name>
<comment type="similarity">
    <text evidence="1">Belongs to the universal ribosomal protein uL24 family.</text>
</comment>
<dbReference type="EMBL" id="JAULJE010000022">
    <property type="protein sequence ID" value="KAK1329198.1"/>
    <property type="molecule type" value="Genomic_DNA"/>
</dbReference>
<organism evidence="8 9">
    <name type="scientific">Cnephaeus nilssonii</name>
    <name type="common">Northern bat</name>
    <name type="synonym">Eptesicus nilssonii</name>
    <dbReference type="NCBI Taxonomy" id="3371016"/>
    <lineage>
        <taxon>Eukaryota</taxon>
        <taxon>Metazoa</taxon>
        <taxon>Chordata</taxon>
        <taxon>Craniata</taxon>
        <taxon>Vertebrata</taxon>
        <taxon>Euteleostomi</taxon>
        <taxon>Mammalia</taxon>
        <taxon>Eutheria</taxon>
        <taxon>Laurasiatheria</taxon>
        <taxon>Chiroptera</taxon>
        <taxon>Yangochiroptera</taxon>
        <taxon>Vespertilionidae</taxon>
        <taxon>Cnephaeus</taxon>
    </lineage>
</organism>
<evidence type="ECO:0000256" key="4">
    <source>
        <dbReference type="ARBA" id="ARBA00035283"/>
    </source>
</evidence>
<dbReference type="SUPFAM" id="SSF50104">
    <property type="entry name" value="Translation proteins SH3-like domain"/>
    <property type="match status" value="1"/>
</dbReference>
<feature type="compositionally biased region" description="Polar residues" evidence="6">
    <location>
        <begin position="140"/>
        <end position="150"/>
    </location>
</feature>
<keyword evidence="2" id="KW-0689">Ribosomal protein</keyword>
<gene>
    <name evidence="8" type="ORF">QTO34_011378</name>
</gene>
<dbReference type="PANTHER" id="PTHR12903">
    <property type="entry name" value="MITOCHONDRIAL RIBOSOMAL PROTEIN L24"/>
    <property type="match status" value="1"/>
</dbReference>
<dbReference type="Proteomes" id="UP001177744">
    <property type="component" value="Unassembled WGS sequence"/>
</dbReference>
<dbReference type="AlphaFoldDB" id="A0AA40HDN7"/>
<reference evidence="8" key="1">
    <citation type="submission" date="2023-06" db="EMBL/GenBank/DDBJ databases">
        <title>Reference genome for the Northern bat (Eptesicus nilssonii), a most northern bat species.</title>
        <authorList>
            <person name="Laine V.N."/>
            <person name="Pulliainen A.T."/>
            <person name="Lilley T.M."/>
        </authorList>
    </citation>
    <scope>NUCLEOTIDE SEQUENCE</scope>
    <source>
        <strain evidence="8">BLF_Eptnil</strain>
        <tissue evidence="8">Kidney</tissue>
    </source>
</reference>
<dbReference type="GO" id="GO:0031090">
    <property type="term" value="C:organelle membrane"/>
    <property type="evidence" value="ECO:0007669"/>
    <property type="project" value="UniProtKB-ARBA"/>
</dbReference>
<proteinExistence type="inferred from homology"/>
<dbReference type="Gene3D" id="2.30.30.30">
    <property type="match status" value="1"/>
</dbReference>
<keyword evidence="3" id="KW-0687">Ribonucleoprotein</keyword>
<dbReference type="Pfam" id="PF00467">
    <property type="entry name" value="KOW"/>
    <property type="match status" value="1"/>
</dbReference>
<dbReference type="InterPro" id="IPR003256">
    <property type="entry name" value="Ribosomal_uL24"/>
</dbReference>
<dbReference type="SMART" id="SM00739">
    <property type="entry name" value="KOW"/>
    <property type="match status" value="1"/>
</dbReference>
<feature type="region of interest" description="Disordered" evidence="6">
    <location>
        <begin position="21"/>
        <end position="42"/>
    </location>
</feature>
<sequence>MRLSALLALASKVTLPPNYRYGMSRPGSMADKRRNPPGTRRRPVVVEPISDEDWHLFCGDRVEILEGKDAGKQGKVVQVIRERNWVVLEGLNTHYRYIGRTTDFRGTMIPSEAPLLHNQVKLVDPVDRQARNPLRWSGDSLRQASGSESPQDQEELFPNLNFPERMASSLKHGLVRLGDGQEDGGGVIKVGIKDVKTSHFSSSSIDGPKDTSVEDALERTYVPGLKTLEEEVMEAMGIQETRRHKKVYWY</sequence>
<evidence type="ECO:0000259" key="7">
    <source>
        <dbReference type="SMART" id="SM00739"/>
    </source>
</evidence>
<dbReference type="InterPro" id="IPR041988">
    <property type="entry name" value="Ribosomal_uL24_KOW"/>
</dbReference>
<keyword evidence="9" id="KW-1185">Reference proteome</keyword>
<comment type="caution">
    <text evidence="8">The sequence shown here is derived from an EMBL/GenBank/DDBJ whole genome shotgun (WGS) entry which is preliminary data.</text>
</comment>
<evidence type="ECO:0000256" key="3">
    <source>
        <dbReference type="ARBA" id="ARBA00023274"/>
    </source>
</evidence>
<evidence type="ECO:0000256" key="1">
    <source>
        <dbReference type="ARBA" id="ARBA00010618"/>
    </source>
</evidence>
<evidence type="ECO:0000256" key="5">
    <source>
        <dbReference type="ARBA" id="ARBA00035357"/>
    </source>
</evidence>